<evidence type="ECO:0000313" key="1">
    <source>
        <dbReference type="EMBL" id="OOM09348.1"/>
    </source>
</evidence>
<dbReference type="Proteomes" id="UP000191154">
    <property type="component" value="Unassembled WGS sequence"/>
</dbReference>
<dbReference type="InterPro" id="IPR039498">
    <property type="entry name" value="NTP_transf_5"/>
</dbReference>
<gene>
    <name evidence="1" type="ORF">CLOSAC_36290</name>
</gene>
<dbReference type="Pfam" id="PF14907">
    <property type="entry name" value="NTP_transf_5"/>
    <property type="match status" value="1"/>
</dbReference>
<comment type="caution">
    <text evidence="1">The sequence shown here is derived from an EMBL/GenBank/DDBJ whole genome shotgun (WGS) entry which is preliminary data.</text>
</comment>
<evidence type="ECO:0008006" key="3">
    <source>
        <dbReference type="Google" id="ProtNLM"/>
    </source>
</evidence>
<reference evidence="1 2" key="1">
    <citation type="submission" date="2016-05" db="EMBL/GenBank/DDBJ databases">
        <title>Microbial solvent formation.</title>
        <authorList>
            <person name="Poehlein A."/>
            <person name="Montoya Solano J.D."/>
            <person name="Flitsch S."/>
            <person name="Krabben P."/>
            <person name="Duerre P."/>
            <person name="Daniel R."/>
        </authorList>
    </citation>
    <scope>NUCLEOTIDE SEQUENCE [LARGE SCALE GENOMIC DNA]</scope>
    <source>
        <strain evidence="1 2">L1-8</strain>
    </source>
</reference>
<protein>
    <recommendedName>
        <fullName evidence="3">Nucleotidyltransferase family protein</fullName>
    </recommendedName>
</protein>
<evidence type="ECO:0000313" key="2">
    <source>
        <dbReference type="Proteomes" id="UP000191154"/>
    </source>
</evidence>
<dbReference type="AlphaFoldDB" id="A0A1S8MYS1"/>
<sequence>MEQYQKVIVNLLKSSIDRKKIKLEEENSACLNKVINESKQHEISSLVYSSIDRNSFKFVDNGVLNEWRQKILKENLIQIQNINSIAKLIEGLDQQGIEIILLKGLVLRNFYPRPEYRTMCDADILIKPEDYLVVKNYLIKNGCKCYENNHPIHAGFMCSNQLYIEVHWKLINDAYLNESIKNFEKDIWKRAIEFNICGVKCKTLCNEDFLMHMCFHMAVHAKYKGFGLRQLYDMAVFIKNKNIDWTSFDNKISLYGISKFIKGIFELLNKIFDIDIQENILTSEFVNEQEIQLLLTNIFAAGVHGEKEEIDGFKQLCWIEANQQYVSTNIKKLFRFIFPTRSLLSHRYKYAKENSLLLPIAWIHHAIRGIFIRKYGVVKIIKYYKVTLDIINKRKKLIKTFEL</sequence>
<dbReference type="RefSeq" id="WP_077866658.1">
    <property type="nucleotide sequence ID" value="NZ_LZYZ01000007.1"/>
</dbReference>
<dbReference type="EMBL" id="LZYZ01000007">
    <property type="protein sequence ID" value="OOM09348.1"/>
    <property type="molecule type" value="Genomic_DNA"/>
</dbReference>
<name>A0A1S8MYS1_CLOSA</name>
<proteinExistence type="predicted"/>
<organism evidence="1 2">
    <name type="scientific">Clostridium saccharobutylicum</name>
    <dbReference type="NCBI Taxonomy" id="169679"/>
    <lineage>
        <taxon>Bacteria</taxon>
        <taxon>Bacillati</taxon>
        <taxon>Bacillota</taxon>
        <taxon>Clostridia</taxon>
        <taxon>Eubacteriales</taxon>
        <taxon>Clostridiaceae</taxon>
        <taxon>Clostridium</taxon>
    </lineage>
</organism>
<accession>A0A1S8MYS1</accession>
<dbReference type="STRING" id="169679.CSACC_28430"/>